<keyword evidence="2" id="KW-0472">Membrane</keyword>
<evidence type="ECO:0000313" key="3">
    <source>
        <dbReference type="EMBL" id="ELZ26638.1"/>
    </source>
</evidence>
<evidence type="ECO:0000313" key="4">
    <source>
        <dbReference type="Proteomes" id="UP000011615"/>
    </source>
</evidence>
<organism evidence="3 4">
    <name type="scientific">Natrinema limicola JCM 13563</name>
    <dbReference type="NCBI Taxonomy" id="1230457"/>
    <lineage>
        <taxon>Archaea</taxon>
        <taxon>Methanobacteriati</taxon>
        <taxon>Methanobacteriota</taxon>
        <taxon>Stenosarchaea group</taxon>
        <taxon>Halobacteria</taxon>
        <taxon>Halobacteriales</taxon>
        <taxon>Natrialbaceae</taxon>
        <taxon>Natrinema</taxon>
    </lineage>
</organism>
<dbReference type="AlphaFoldDB" id="M0CVJ0"/>
<feature type="coiled-coil region" evidence="1">
    <location>
        <begin position="127"/>
        <end position="243"/>
    </location>
</feature>
<sequence>MGLVGVAGGIMSEVLWVDGYKIDRASQKMLRELRGGEWCYGSALREAADLAENTQVFYRMENYLEPSGLVLEAARVEDEARQFQLTEEGEQWVKRNAETVLGPETREEVASMAAEAYEAGTSAKESVQDYRKKVNRVKNRLDETREDVRDLEDQEENQEATLDMVWQRSEDNRDRSKESRERIQALESEIEERADVGRVSGIEESAAKVEERLRLVEERQGGLARQQAERERERAEIASLAKMGGYAAGGAAGAYVVLVGAAYLIAPGLAASAVVAGIAMVLGIVLAIGGLVYLRGRRSLTVIDSESEAQVSAE</sequence>
<reference evidence="3 4" key="1">
    <citation type="journal article" date="2014" name="PLoS Genet.">
        <title>Phylogenetically driven sequencing of extremely halophilic archaea reveals strategies for static and dynamic osmo-response.</title>
        <authorList>
            <person name="Becker E.A."/>
            <person name="Seitzer P.M."/>
            <person name="Tritt A."/>
            <person name="Larsen D."/>
            <person name="Krusor M."/>
            <person name="Yao A.I."/>
            <person name="Wu D."/>
            <person name="Madern D."/>
            <person name="Eisen J.A."/>
            <person name="Darling A.E."/>
            <person name="Facciotti M.T."/>
        </authorList>
    </citation>
    <scope>NUCLEOTIDE SEQUENCE [LARGE SCALE GENOMIC DNA]</scope>
    <source>
        <strain evidence="3 4">JCM 13563</strain>
    </source>
</reference>
<keyword evidence="2" id="KW-1133">Transmembrane helix</keyword>
<keyword evidence="2" id="KW-0812">Transmembrane</keyword>
<gene>
    <name evidence="3" type="ORF">C476_00027</name>
</gene>
<protein>
    <submittedName>
        <fullName evidence="3">Uncharacterized protein</fullName>
    </submittedName>
</protein>
<comment type="caution">
    <text evidence="3">The sequence shown here is derived from an EMBL/GenBank/DDBJ whole genome shotgun (WGS) entry which is preliminary data.</text>
</comment>
<name>M0CVJ0_9EURY</name>
<dbReference type="Proteomes" id="UP000011615">
    <property type="component" value="Unassembled WGS sequence"/>
</dbReference>
<proteinExistence type="predicted"/>
<feature type="transmembrane region" description="Helical" evidence="2">
    <location>
        <begin position="271"/>
        <end position="294"/>
    </location>
</feature>
<accession>M0CVJ0</accession>
<keyword evidence="4" id="KW-1185">Reference proteome</keyword>
<dbReference type="EMBL" id="AOIT01000005">
    <property type="protein sequence ID" value="ELZ26638.1"/>
    <property type="molecule type" value="Genomic_DNA"/>
</dbReference>
<keyword evidence="1" id="KW-0175">Coiled coil</keyword>
<evidence type="ECO:0000256" key="2">
    <source>
        <dbReference type="SAM" id="Phobius"/>
    </source>
</evidence>
<dbReference type="eggNOG" id="ENOG502N5T7">
    <property type="taxonomic scope" value="Archaea"/>
</dbReference>
<feature type="transmembrane region" description="Helical" evidence="2">
    <location>
        <begin position="244"/>
        <end position="265"/>
    </location>
</feature>
<evidence type="ECO:0000256" key="1">
    <source>
        <dbReference type="SAM" id="Coils"/>
    </source>
</evidence>
<dbReference type="PATRIC" id="fig|1230457.4.peg.1"/>